<dbReference type="GO" id="GO:0005739">
    <property type="term" value="C:mitochondrion"/>
    <property type="evidence" value="ECO:0007669"/>
    <property type="project" value="TreeGrafter"/>
</dbReference>
<gene>
    <name evidence="2" type="ORF">SHERM_02156</name>
</gene>
<dbReference type="InterPro" id="IPR002539">
    <property type="entry name" value="MaoC-like_dom"/>
</dbReference>
<dbReference type="Pfam" id="PF01575">
    <property type="entry name" value="MaoC_dehydratas"/>
    <property type="match status" value="1"/>
</dbReference>
<dbReference type="EMBL" id="CACSLK010027624">
    <property type="protein sequence ID" value="CAA0826963.1"/>
    <property type="molecule type" value="Genomic_DNA"/>
</dbReference>
<dbReference type="OrthoDB" id="3592703at2759"/>
<dbReference type="PANTHER" id="PTHR43437:SF3">
    <property type="entry name" value="HYDROXYACYL-THIOESTER DEHYDRATASE TYPE 2, MITOCHONDRIAL"/>
    <property type="match status" value="1"/>
</dbReference>
<dbReference type="InterPro" id="IPR029069">
    <property type="entry name" value="HotDog_dom_sf"/>
</dbReference>
<proteinExistence type="predicted"/>
<dbReference type="Gene3D" id="3.10.129.10">
    <property type="entry name" value="Hotdog Thioesterase"/>
    <property type="match status" value="1"/>
</dbReference>
<evidence type="ECO:0000313" key="3">
    <source>
        <dbReference type="Proteomes" id="UP001153555"/>
    </source>
</evidence>
<evidence type="ECO:0000259" key="1">
    <source>
        <dbReference type="Pfam" id="PF01575"/>
    </source>
</evidence>
<evidence type="ECO:0000313" key="2">
    <source>
        <dbReference type="EMBL" id="CAA0826963.1"/>
    </source>
</evidence>
<dbReference type="PANTHER" id="PTHR43437">
    <property type="entry name" value="HYDROXYACYL-THIOESTER DEHYDRATASE TYPE 2, MITOCHONDRIAL-RELATED"/>
    <property type="match status" value="1"/>
</dbReference>
<dbReference type="AlphaFoldDB" id="A0A9N7NAK9"/>
<dbReference type="InterPro" id="IPR050965">
    <property type="entry name" value="UPF0336/Enoyl-CoA_hydratase"/>
</dbReference>
<comment type="caution">
    <text evidence="2">The sequence shown here is derived from an EMBL/GenBank/DDBJ whole genome shotgun (WGS) entry which is preliminary data.</text>
</comment>
<dbReference type="GO" id="GO:0019171">
    <property type="term" value="F:(3R)-hydroxyacyl-[acyl-carrier-protein] dehydratase activity"/>
    <property type="evidence" value="ECO:0007669"/>
    <property type="project" value="TreeGrafter"/>
</dbReference>
<protein>
    <submittedName>
        <fullName evidence="2">Thioesterase superfamily protein</fullName>
    </submittedName>
</protein>
<accession>A0A9N7NAK9</accession>
<dbReference type="SUPFAM" id="SSF54637">
    <property type="entry name" value="Thioesterase/thiol ester dehydrase-isomerase"/>
    <property type="match status" value="1"/>
</dbReference>
<name>A0A9N7NAK9_STRHE</name>
<dbReference type="GO" id="GO:0006633">
    <property type="term" value="P:fatty acid biosynthetic process"/>
    <property type="evidence" value="ECO:0007669"/>
    <property type="project" value="TreeGrafter"/>
</dbReference>
<sequence length="195" mass="21647">MYRPLRISIRTLWKYSSPAKKVLEPGNVFSQAKTFSASDIAEYSKLTRDFNPIHSDPDRAKIAGFDRVPVPGILVASFFLRRITSNFPSAVYAKQTLEFRRTAIRVDSGEDDFSELVRQRRAFLLVRRGLGRVAISGPSHPMERLRRQSRDKKGSLDELAEMMHDGGLGAAGRLGCAAMVTGGDGNKRNTAAIGY</sequence>
<organism evidence="2 3">
    <name type="scientific">Striga hermonthica</name>
    <name type="common">Purple witchweed</name>
    <name type="synonym">Buchnera hermonthica</name>
    <dbReference type="NCBI Taxonomy" id="68872"/>
    <lineage>
        <taxon>Eukaryota</taxon>
        <taxon>Viridiplantae</taxon>
        <taxon>Streptophyta</taxon>
        <taxon>Embryophyta</taxon>
        <taxon>Tracheophyta</taxon>
        <taxon>Spermatophyta</taxon>
        <taxon>Magnoliopsida</taxon>
        <taxon>eudicotyledons</taxon>
        <taxon>Gunneridae</taxon>
        <taxon>Pentapetalae</taxon>
        <taxon>asterids</taxon>
        <taxon>lamiids</taxon>
        <taxon>Lamiales</taxon>
        <taxon>Orobanchaceae</taxon>
        <taxon>Buchnereae</taxon>
        <taxon>Striga</taxon>
    </lineage>
</organism>
<dbReference type="Proteomes" id="UP001153555">
    <property type="component" value="Unassembled WGS sequence"/>
</dbReference>
<keyword evidence="3" id="KW-1185">Reference proteome</keyword>
<reference evidence="2" key="1">
    <citation type="submission" date="2019-12" db="EMBL/GenBank/DDBJ databases">
        <authorList>
            <person name="Scholes J."/>
        </authorList>
    </citation>
    <scope>NUCLEOTIDE SEQUENCE</scope>
</reference>
<feature type="domain" description="MaoC-like" evidence="1">
    <location>
        <begin position="29"/>
        <end position="99"/>
    </location>
</feature>